<accession>A0AAW6TTH8</accession>
<feature type="domain" description="Glycosyl transferase family 1" evidence="1">
    <location>
        <begin position="220"/>
        <end position="384"/>
    </location>
</feature>
<dbReference type="PANTHER" id="PTHR12526">
    <property type="entry name" value="GLYCOSYLTRANSFERASE"/>
    <property type="match status" value="1"/>
</dbReference>
<dbReference type="Gene3D" id="3.40.50.2000">
    <property type="entry name" value="Glycogen Phosphorylase B"/>
    <property type="match status" value="2"/>
</dbReference>
<name>A0AAW6TTH8_9BACT</name>
<proteinExistence type="predicted"/>
<sequence length="421" mass="46302">MHILYIHQYFASRKGRTGTRSYEFGRFLVGKGHRVTMLTSGLANPEFPVPKGRRYTEHDVDGIRVVSVAGGYNDPHLGTTLTGWLRMLKFYEFARAASRAARELDRPDVVFATHTPLTVGLTGISASRHFGVPFVFEVRDLWPEALVDVGALGNPLAIWWLRRMARRIYRRADHIVALSPGMKEGIVREGVAPSNVTLIPNASDLDLFRPDLDGAAARKRLGLGDRFAAVYFGAMGLANGLDYVIEAARILAEREQDHIVLVLQGAGGKRDELTAMARRLDLRNVVFGDLVPKEEVPAIVAGCDVCLTIARPGKDPTWSPNKLFDSLAAGRPVLINIGGWLGDLIERNACGKVVASDRPATLADALVDLSQNRALCEQMGRNARALAEREFDRNLLAARLEHVLTQVVSHANAEHSARTIH</sequence>
<dbReference type="AlphaFoldDB" id="A0AAW6TTH8"/>
<keyword evidence="4" id="KW-1185">Reference proteome</keyword>
<protein>
    <submittedName>
        <fullName evidence="3">Glycosyltransferase family 4 protein</fullName>
    </submittedName>
</protein>
<dbReference type="EMBL" id="JASCXX010000007">
    <property type="protein sequence ID" value="MDI6448928.1"/>
    <property type="molecule type" value="Genomic_DNA"/>
</dbReference>
<dbReference type="CDD" id="cd03794">
    <property type="entry name" value="GT4_WbuB-like"/>
    <property type="match status" value="1"/>
</dbReference>
<evidence type="ECO:0000259" key="1">
    <source>
        <dbReference type="Pfam" id="PF00534"/>
    </source>
</evidence>
<evidence type="ECO:0000259" key="2">
    <source>
        <dbReference type="Pfam" id="PF13579"/>
    </source>
</evidence>
<dbReference type="Pfam" id="PF00534">
    <property type="entry name" value="Glycos_transf_1"/>
    <property type="match status" value="1"/>
</dbReference>
<dbReference type="RefSeq" id="WP_349244338.1">
    <property type="nucleotide sequence ID" value="NZ_JASCXX010000007.1"/>
</dbReference>
<comment type="caution">
    <text evidence="3">The sequence shown here is derived from an EMBL/GenBank/DDBJ whole genome shotgun (WGS) entry which is preliminary data.</text>
</comment>
<evidence type="ECO:0000313" key="4">
    <source>
        <dbReference type="Proteomes" id="UP001431776"/>
    </source>
</evidence>
<dbReference type="Pfam" id="PF13579">
    <property type="entry name" value="Glyco_trans_4_4"/>
    <property type="match status" value="1"/>
</dbReference>
<feature type="domain" description="Glycosyltransferase subfamily 4-like N-terminal" evidence="2">
    <location>
        <begin position="19"/>
        <end position="201"/>
    </location>
</feature>
<gene>
    <name evidence="3" type="ORF">QJ522_07705</name>
</gene>
<dbReference type="GO" id="GO:0016757">
    <property type="term" value="F:glycosyltransferase activity"/>
    <property type="evidence" value="ECO:0007669"/>
    <property type="project" value="InterPro"/>
</dbReference>
<dbReference type="InterPro" id="IPR001296">
    <property type="entry name" value="Glyco_trans_1"/>
</dbReference>
<reference evidence="3" key="1">
    <citation type="submission" date="2023-05" db="EMBL/GenBank/DDBJ databases">
        <title>Anaerotaeda fermentans gen. nov., sp. nov., a novel anaerobic planctomycete of the new family within the order Sedimentisphaerales isolated from Taman Peninsula, Russia.</title>
        <authorList>
            <person name="Khomyakova M.A."/>
            <person name="Merkel A.Y."/>
            <person name="Slobodkin A.I."/>
        </authorList>
    </citation>
    <scope>NUCLEOTIDE SEQUENCE</scope>
    <source>
        <strain evidence="3">M17dextr</strain>
    </source>
</reference>
<dbReference type="SUPFAM" id="SSF53756">
    <property type="entry name" value="UDP-Glycosyltransferase/glycogen phosphorylase"/>
    <property type="match status" value="1"/>
</dbReference>
<dbReference type="InterPro" id="IPR028098">
    <property type="entry name" value="Glyco_trans_4-like_N"/>
</dbReference>
<evidence type="ECO:0000313" key="3">
    <source>
        <dbReference type="EMBL" id="MDI6448928.1"/>
    </source>
</evidence>
<organism evidence="3 4">
    <name type="scientific">Anaerobaca lacustris</name>
    <dbReference type="NCBI Taxonomy" id="3044600"/>
    <lineage>
        <taxon>Bacteria</taxon>
        <taxon>Pseudomonadati</taxon>
        <taxon>Planctomycetota</taxon>
        <taxon>Phycisphaerae</taxon>
        <taxon>Sedimentisphaerales</taxon>
        <taxon>Anaerobacaceae</taxon>
        <taxon>Anaerobaca</taxon>
    </lineage>
</organism>
<dbReference type="PANTHER" id="PTHR12526:SF638">
    <property type="entry name" value="SPORE COAT PROTEIN SA"/>
    <property type="match status" value="1"/>
</dbReference>
<dbReference type="Proteomes" id="UP001431776">
    <property type="component" value="Unassembled WGS sequence"/>
</dbReference>